<keyword evidence="1" id="KW-0472">Membrane</keyword>
<proteinExistence type="predicted"/>
<dbReference type="Pfam" id="PF17088">
    <property type="entry name" value="YCF90"/>
    <property type="match status" value="1"/>
</dbReference>
<dbReference type="InterPro" id="IPR031383">
    <property type="entry name" value="Ycf90"/>
</dbReference>
<geneLocation type="chloroplast" evidence="2"/>
<sequence length="367" mass="43878">MTHFFMDNIPLYPSYEINPPSYGVNDPFNYIIPDVPTLSYREIILNKINQITTVGFTIDEFQKTMVIFCLIRFIIYSIKYNPITSFKICAVGSASCLIWAMALNGCVRFHFTQHNMDDIKLLSRIATEEEEYLRFRKMVGRINYMDTYWKKATGQMSSYHFEWIRPIFDIIPKRYSNLTEPIYEYIRTDLFYVLKSIYKTHIRTLVPMMIYGLTVRVGKRYMPYHTRWHATLYFIWHPLHSYTLQCASRFRAYIADELVPNRRYIDAENLRIYLGALAFAQISFCMYAMLHAIFSQYFYIPFLVQNAELHIGPRPANSIYSGGYTAWQDSFVFYDLNLKETLRLWWGFLGRGTKRDRDRRKNRKKRK</sequence>
<protein>
    <submittedName>
        <fullName evidence="2">Uncharacterized protein</fullName>
    </submittedName>
</protein>
<dbReference type="EMBL" id="MG755802">
    <property type="protein sequence ID" value="AWT39606.1"/>
    <property type="molecule type" value="Genomic_DNA"/>
</dbReference>
<name>A0A2U9NRV1_9STRA</name>
<keyword evidence="1" id="KW-1133">Transmembrane helix</keyword>
<organism evidence="2">
    <name type="scientific">Rhizosolenia fallax</name>
    <dbReference type="NCBI Taxonomy" id="265545"/>
    <lineage>
        <taxon>Eukaryota</taxon>
        <taxon>Sar</taxon>
        <taxon>Stramenopiles</taxon>
        <taxon>Ochrophyta</taxon>
        <taxon>Bacillariophyta</taxon>
        <taxon>Coscinodiscophyceae</taxon>
        <taxon>Rhizosoleniophycidae</taxon>
        <taxon>Rhizosoleniales</taxon>
        <taxon>Rhizosoleniaceae</taxon>
        <taxon>Rhizosolenia</taxon>
    </lineage>
</organism>
<keyword evidence="2" id="KW-0150">Chloroplast</keyword>
<evidence type="ECO:0000313" key="2">
    <source>
        <dbReference type="EMBL" id="AWT39606.1"/>
    </source>
</evidence>
<dbReference type="AlphaFoldDB" id="A0A2U9NRV1"/>
<feature type="transmembrane region" description="Helical" evidence="1">
    <location>
        <begin position="272"/>
        <end position="294"/>
    </location>
</feature>
<reference evidence="2" key="1">
    <citation type="journal article" date="2018" name="Adv. Bot. Res.">
        <title>Evolution of the Plastid Genomes in Diatoms.</title>
        <authorList>
            <person name="Yu M."/>
            <person name="Ashworth M.P."/>
            <person name="Hajrah N.H."/>
            <person name="Khiyami M.A."/>
            <person name="Sabir M.J."/>
            <person name="Alhebshi A.M."/>
            <person name="Al-Malki A.L."/>
            <person name="Sabir J.S.M."/>
            <person name="Theriot E.C."/>
            <person name="Jansen R.K."/>
        </authorList>
    </citation>
    <scope>NUCLEOTIDE SEQUENCE</scope>
</reference>
<dbReference type="GeneID" id="36959349"/>
<accession>A0A2U9NRV1</accession>
<dbReference type="RefSeq" id="YP_009496893.1">
    <property type="nucleotide sequence ID" value="NC_038003.1"/>
</dbReference>
<keyword evidence="2" id="KW-0934">Plastid</keyword>
<gene>
    <name evidence="2" type="primary">ycf90</name>
</gene>
<keyword evidence="1" id="KW-0812">Transmembrane</keyword>
<evidence type="ECO:0000256" key="1">
    <source>
        <dbReference type="SAM" id="Phobius"/>
    </source>
</evidence>